<name>A0ABV0SVK8_9TELE</name>
<sequence length="101" mass="11726">IPNIHWVCQPENLCDANLLSPDDHTEELKFSFLSLPRILKRGSCVYRWWFPTTGGFLPLVVSRDLNESYQLCPAEILGPLNYLLHPYWKPVQAYPANCYCK</sequence>
<keyword evidence="2" id="KW-1185">Reference proteome</keyword>
<reference evidence="1 2" key="1">
    <citation type="submission" date="2021-06" db="EMBL/GenBank/DDBJ databases">
        <authorList>
            <person name="Palmer J.M."/>
        </authorList>
    </citation>
    <scope>NUCLEOTIDE SEQUENCE [LARGE SCALE GENOMIC DNA]</scope>
    <source>
        <strain evidence="2">if_2019</strain>
        <tissue evidence="1">Muscle</tissue>
    </source>
</reference>
<evidence type="ECO:0000313" key="2">
    <source>
        <dbReference type="Proteomes" id="UP001482620"/>
    </source>
</evidence>
<protein>
    <submittedName>
        <fullName evidence="1">Uncharacterized protein</fullName>
    </submittedName>
</protein>
<proteinExistence type="predicted"/>
<organism evidence="1 2">
    <name type="scientific">Ilyodon furcidens</name>
    <name type="common">goldbreast splitfin</name>
    <dbReference type="NCBI Taxonomy" id="33524"/>
    <lineage>
        <taxon>Eukaryota</taxon>
        <taxon>Metazoa</taxon>
        <taxon>Chordata</taxon>
        <taxon>Craniata</taxon>
        <taxon>Vertebrata</taxon>
        <taxon>Euteleostomi</taxon>
        <taxon>Actinopterygii</taxon>
        <taxon>Neopterygii</taxon>
        <taxon>Teleostei</taxon>
        <taxon>Neoteleostei</taxon>
        <taxon>Acanthomorphata</taxon>
        <taxon>Ovalentaria</taxon>
        <taxon>Atherinomorphae</taxon>
        <taxon>Cyprinodontiformes</taxon>
        <taxon>Goodeidae</taxon>
        <taxon>Ilyodon</taxon>
    </lineage>
</organism>
<accession>A0ABV0SVK8</accession>
<dbReference type="EMBL" id="JAHRIQ010007191">
    <property type="protein sequence ID" value="MEQ2223372.1"/>
    <property type="molecule type" value="Genomic_DNA"/>
</dbReference>
<gene>
    <name evidence="1" type="ORF">ILYODFUR_036141</name>
</gene>
<comment type="caution">
    <text evidence="1">The sequence shown here is derived from an EMBL/GenBank/DDBJ whole genome shotgun (WGS) entry which is preliminary data.</text>
</comment>
<dbReference type="Proteomes" id="UP001482620">
    <property type="component" value="Unassembled WGS sequence"/>
</dbReference>
<evidence type="ECO:0000313" key="1">
    <source>
        <dbReference type="EMBL" id="MEQ2223372.1"/>
    </source>
</evidence>
<feature type="non-terminal residue" evidence="1">
    <location>
        <position position="1"/>
    </location>
</feature>